<dbReference type="Proteomes" id="UP000028931">
    <property type="component" value="Chromosome"/>
</dbReference>
<reference evidence="7 8" key="1">
    <citation type="submission" date="2014-07" db="EMBL/GenBank/DDBJ databases">
        <authorList>
            <person name="Lee K."/>
            <person name="Lim J.Y."/>
            <person name="Hwang I."/>
        </authorList>
    </citation>
    <scope>NUCLEOTIDE SEQUENCE [LARGE SCALE GENOMIC DNA]</scope>
    <source>
        <strain evidence="7 8">KL28</strain>
    </source>
</reference>
<dbReference type="GO" id="GO:0051287">
    <property type="term" value="F:NAD binding"/>
    <property type="evidence" value="ECO:0007669"/>
    <property type="project" value="InterPro"/>
</dbReference>
<comment type="similarity">
    <text evidence="1 4">Belongs to the D-isomer specific 2-hydroxyacid dehydrogenase family.</text>
</comment>
<dbReference type="PANTHER" id="PTHR43761">
    <property type="entry name" value="D-ISOMER SPECIFIC 2-HYDROXYACID DEHYDROGENASE FAMILY PROTEIN (AFU_ORTHOLOGUE AFUA_1G13630)"/>
    <property type="match status" value="1"/>
</dbReference>
<dbReference type="CDD" id="cd12162">
    <property type="entry name" value="2-Hacid_dh_4"/>
    <property type="match status" value="1"/>
</dbReference>
<dbReference type="HOGENOM" id="CLU_019796_1_3_6"/>
<dbReference type="InterPro" id="IPR006140">
    <property type="entry name" value="D-isomer_DH_NAD-bd"/>
</dbReference>
<gene>
    <name evidence="7" type="ORF">PSAKL28_28860</name>
</gene>
<evidence type="ECO:0000313" key="8">
    <source>
        <dbReference type="Proteomes" id="UP000028931"/>
    </source>
</evidence>
<dbReference type="InterPro" id="IPR006139">
    <property type="entry name" value="D-isomer_2_OHA_DH_cat_dom"/>
</dbReference>
<dbReference type="EMBL" id="CP009048">
    <property type="protein sequence ID" value="AIL62077.1"/>
    <property type="molecule type" value="Genomic_DNA"/>
</dbReference>
<dbReference type="SUPFAM" id="SSF51735">
    <property type="entry name" value="NAD(P)-binding Rossmann-fold domains"/>
    <property type="match status" value="1"/>
</dbReference>
<sequence>MLHDVVFLDRDGFAESVRIKELPFPHRWTLYDYTAPEQMVERLTGATIAITSGVPISVEHLEQLPALQMISLAMTGTDVVDLDYCRRRGIHVSNVPGYGTHAVAEHALAMIFALLRNVGRYHQLLMDVRAGKRAWSGTYFDYPIRDIRGKVLGIIGHGPIAQRLAELAGRLEMDVYFFDRDGHYQGERYLTLEQLLRRSDVVSINCPLTAQTRHMIGREQFSWMKHDAVLINTARGAVINEPDLIHALESGQIGGAALDVLSNEPITLDEPLLHLAATHNLILNPHIAWSSTEATQGLMDTALDNVSAFVSHAS</sequence>
<dbReference type="PROSITE" id="PS00671">
    <property type="entry name" value="D_2_HYDROXYACID_DH_3"/>
    <property type="match status" value="1"/>
</dbReference>
<dbReference type="InterPro" id="IPR050418">
    <property type="entry name" value="D-iso_2-hydroxyacid_DH_PdxB"/>
</dbReference>
<dbReference type="InterPro" id="IPR029753">
    <property type="entry name" value="D-isomer_DH_CS"/>
</dbReference>
<keyword evidence="3" id="KW-0520">NAD</keyword>
<dbReference type="PROSITE" id="PS00670">
    <property type="entry name" value="D_2_HYDROXYACID_DH_2"/>
    <property type="match status" value="1"/>
</dbReference>
<evidence type="ECO:0000313" key="7">
    <source>
        <dbReference type="EMBL" id="AIL62077.1"/>
    </source>
</evidence>
<dbReference type="InterPro" id="IPR036291">
    <property type="entry name" value="NAD(P)-bd_dom_sf"/>
</dbReference>
<dbReference type="Gene3D" id="3.40.50.720">
    <property type="entry name" value="NAD(P)-binding Rossmann-like Domain"/>
    <property type="match status" value="2"/>
</dbReference>
<feature type="domain" description="D-isomer specific 2-hydroxyacid dehydrogenase NAD-binding" evidence="6">
    <location>
        <begin position="108"/>
        <end position="288"/>
    </location>
</feature>
<organism evidence="7 8">
    <name type="scientific">Pseudomonas alkylphenolica</name>
    <dbReference type="NCBI Taxonomy" id="237609"/>
    <lineage>
        <taxon>Bacteria</taxon>
        <taxon>Pseudomonadati</taxon>
        <taxon>Pseudomonadota</taxon>
        <taxon>Gammaproteobacteria</taxon>
        <taxon>Pseudomonadales</taxon>
        <taxon>Pseudomonadaceae</taxon>
        <taxon>Pseudomonas</taxon>
    </lineage>
</organism>
<dbReference type="GO" id="GO:0016616">
    <property type="term" value="F:oxidoreductase activity, acting on the CH-OH group of donors, NAD or NADP as acceptor"/>
    <property type="evidence" value="ECO:0007669"/>
    <property type="project" value="InterPro"/>
</dbReference>
<dbReference type="AlphaFoldDB" id="A0A077F9G9"/>
<evidence type="ECO:0000259" key="5">
    <source>
        <dbReference type="Pfam" id="PF00389"/>
    </source>
</evidence>
<evidence type="ECO:0000256" key="4">
    <source>
        <dbReference type="RuleBase" id="RU003719"/>
    </source>
</evidence>
<evidence type="ECO:0000256" key="3">
    <source>
        <dbReference type="ARBA" id="ARBA00023027"/>
    </source>
</evidence>
<dbReference type="Pfam" id="PF00389">
    <property type="entry name" value="2-Hacid_dh"/>
    <property type="match status" value="1"/>
</dbReference>
<evidence type="ECO:0000259" key="6">
    <source>
        <dbReference type="Pfam" id="PF02826"/>
    </source>
</evidence>
<dbReference type="PANTHER" id="PTHR43761:SF1">
    <property type="entry name" value="D-ISOMER SPECIFIC 2-HYDROXYACID DEHYDROGENASE CATALYTIC DOMAIN-CONTAINING PROTEIN-RELATED"/>
    <property type="match status" value="1"/>
</dbReference>
<evidence type="ECO:0000256" key="2">
    <source>
        <dbReference type="ARBA" id="ARBA00023002"/>
    </source>
</evidence>
<proteinExistence type="inferred from homology"/>
<dbReference type="SUPFAM" id="SSF52283">
    <property type="entry name" value="Formate/glycerate dehydrogenase catalytic domain-like"/>
    <property type="match status" value="1"/>
</dbReference>
<dbReference type="eggNOG" id="COG1052">
    <property type="taxonomic scope" value="Bacteria"/>
</dbReference>
<dbReference type="KEGG" id="palk:PSAKL28_28860"/>
<accession>A0A077F9G9</accession>
<feature type="domain" description="D-isomer specific 2-hydroxyacid dehydrogenase catalytic" evidence="5">
    <location>
        <begin position="34"/>
        <end position="311"/>
    </location>
</feature>
<keyword evidence="2 4" id="KW-0560">Oxidoreductase</keyword>
<protein>
    <submittedName>
        <fullName evidence="7">Glycerate dehydrogenase</fullName>
    </submittedName>
</protein>
<name>A0A077F9G9_9PSED</name>
<evidence type="ECO:0000256" key="1">
    <source>
        <dbReference type="ARBA" id="ARBA00005854"/>
    </source>
</evidence>
<dbReference type="RefSeq" id="WP_084589119.1">
    <property type="nucleotide sequence ID" value="NZ_CP009048.1"/>
</dbReference>
<dbReference type="Pfam" id="PF02826">
    <property type="entry name" value="2-Hacid_dh_C"/>
    <property type="match status" value="1"/>
</dbReference>
<dbReference type="OrthoDB" id="9805416at2"/>